<organism evidence="1">
    <name type="scientific">uncultured Caudovirales phage</name>
    <dbReference type="NCBI Taxonomy" id="2100421"/>
    <lineage>
        <taxon>Viruses</taxon>
        <taxon>Duplodnaviria</taxon>
        <taxon>Heunggongvirae</taxon>
        <taxon>Uroviricota</taxon>
        <taxon>Caudoviricetes</taxon>
        <taxon>Peduoviridae</taxon>
        <taxon>Maltschvirus</taxon>
        <taxon>Maltschvirus maltsch</taxon>
    </lineage>
</organism>
<gene>
    <name evidence="1" type="ORF">UFOVP451_57</name>
</gene>
<proteinExistence type="predicted"/>
<sequence>MAFEFAYTTTGDGVLSAKNFPLASAYITAGVVKGDVVKFNGSQQLIKAVAADTEVLGVLESAVFEGVGVAVKTGQVKYSGEAVYRTPYTGGTPAVGSAYPINASQVLNAATAGGTGAIYKVIGVDTANSIAYVVITATTF</sequence>
<reference evidence="1" key="1">
    <citation type="submission" date="2020-04" db="EMBL/GenBank/DDBJ databases">
        <authorList>
            <person name="Chiriac C."/>
            <person name="Salcher M."/>
            <person name="Ghai R."/>
            <person name="Kavagutti S V."/>
        </authorList>
    </citation>
    <scope>NUCLEOTIDE SEQUENCE</scope>
</reference>
<protein>
    <submittedName>
        <fullName evidence="1">Uncharacterized protein</fullName>
    </submittedName>
</protein>
<accession>A0A6J5MGN6</accession>
<dbReference type="EMBL" id="LR796409">
    <property type="protein sequence ID" value="CAB4142869.1"/>
    <property type="molecule type" value="Genomic_DNA"/>
</dbReference>
<name>A0A6J5MGN6_9CAUD</name>
<evidence type="ECO:0000313" key="1">
    <source>
        <dbReference type="EMBL" id="CAB4142869.1"/>
    </source>
</evidence>